<sequence length="66" mass="6949">MSLREQMLGEVRAVLPGDAGDECSPGQRILLAVSVAHGLTARGFPAVRVKYEVSDPVATLTREGAV</sequence>
<dbReference type="Proteomes" id="UP001500683">
    <property type="component" value="Unassembled WGS sequence"/>
</dbReference>
<reference evidence="2" key="1">
    <citation type="journal article" date="2019" name="Int. J. Syst. Evol. Microbiol.">
        <title>The Global Catalogue of Microorganisms (GCM) 10K type strain sequencing project: providing services to taxonomists for standard genome sequencing and annotation.</title>
        <authorList>
            <consortium name="The Broad Institute Genomics Platform"/>
            <consortium name="The Broad Institute Genome Sequencing Center for Infectious Disease"/>
            <person name="Wu L."/>
            <person name="Ma J."/>
        </authorList>
    </citation>
    <scope>NUCLEOTIDE SEQUENCE [LARGE SCALE GENOMIC DNA]</scope>
    <source>
        <strain evidence="2">JCM 16702</strain>
    </source>
</reference>
<evidence type="ECO:0000313" key="1">
    <source>
        <dbReference type="EMBL" id="GAA4090743.1"/>
    </source>
</evidence>
<proteinExistence type="predicted"/>
<gene>
    <name evidence="1" type="ORF">GCM10022214_59520</name>
</gene>
<keyword evidence="2" id="KW-1185">Reference proteome</keyword>
<name>A0ABP7WK92_9ACTN</name>
<protein>
    <submittedName>
        <fullName evidence="1">Uncharacterized protein</fullName>
    </submittedName>
</protein>
<organism evidence="1 2">
    <name type="scientific">Actinomadura miaoliensis</name>
    <dbReference type="NCBI Taxonomy" id="430685"/>
    <lineage>
        <taxon>Bacteria</taxon>
        <taxon>Bacillati</taxon>
        <taxon>Actinomycetota</taxon>
        <taxon>Actinomycetes</taxon>
        <taxon>Streptosporangiales</taxon>
        <taxon>Thermomonosporaceae</taxon>
        <taxon>Actinomadura</taxon>
    </lineage>
</organism>
<dbReference type="EMBL" id="BAAAZG010000046">
    <property type="protein sequence ID" value="GAA4090743.1"/>
    <property type="molecule type" value="Genomic_DNA"/>
</dbReference>
<evidence type="ECO:0000313" key="2">
    <source>
        <dbReference type="Proteomes" id="UP001500683"/>
    </source>
</evidence>
<accession>A0ABP7WK92</accession>
<comment type="caution">
    <text evidence="1">The sequence shown here is derived from an EMBL/GenBank/DDBJ whole genome shotgun (WGS) entry which is preliminary data.</text>
</comment>